<accession>A0A2A8D069</accession>
<dbReference type="Pfam" id="PF01370">
    <property type="entry name" value="Epimerase"/>
    <property type="match status" value="1"/>
</dbReference>
<dbReference type="SUPFAM" id="SSF51735">
    <property type="entry name" value="NAD(P)-binding Rossmann-fold domains"/>
    <property type="match status" value="1"/>
</dbReference>
<reference evidence="3 4" key="1">
    <citation type="submission" date="2017-10" db="EMBL/GenBank/DDBJ databases">
        <title>Draft genome of Longibacter Salinarum.</title>
        <authorList>
            <person name="Goh K.M."/>
            <person name="Shamsir M.S."/>
            <person name="Lim S.W."/>
        </authorList>
    </citation>
    <scope>NUCLEOTIDE SEQUENCE [LARGE SCALE GENOMIC DNA]</scope>
    <source>
        <strain evidence="3 4">KCTC 52045</strain>
    </source>
</reference>
<evidence type="ECO:0000313" key="3">
    <source>
        <dbReference type="EMBL" id="PEN14284.1"/>
    </source>
</evidence>
<dbReference type="InterPro" id="IPR036291">
    <property type="entry name" value="NAD(P)-bd_dom_sf"/>
</dbReference>
<dbReference type="Proteomes" id="UP000220102">
    <property type="component" value="Unassembled WGS sequence"/>
</dbReference>
<keyword evidence="4" id="KW-1185">Reference proteome</keyword>
<dbReference type="InterPro" id="IPR001509">
    <property type="entry name" value="Epimerase_deHydtase"/>
</dbReference>
<evidence type="ECO:0000313" key="4">
    <source>
        <dbReference type="Proteomes" id="UP000220102"/>
    </source>
</evidence>
<feature type="domain" description="NAD-dependent epimerase/dehydratase" evidence="2">
    <location>
        <begin position="25"/>
        <end position="262"/>
    </location>
</feature>
<organism evidence="3 4">
    <name type="scientific">Longibacter salinarum</name>
    <dbReference type="NCBI Taxonomy" id="1850348"/>
    <lineage>
        <taxon>Bacteria</taxon>
        <taxon>Pseudomonadati</taxon>
        <taxon>Rhodothermota</taxon>
        <taxon>Rhodothermia</taxon>
        <taxon>Rhodothermales</taxon>
        <taxon>Salisaetaceae</taxon>
        <taxon>Longibacter</taxon>
    </lineage>
</organism>
<name>A0A2A8D069_9BACT</name>
<dbReference type="OrthoDB" id="9801785at2"/>
<sequence length="344" mass="37834">MNLRLPLPGTIHLLGSHHQRSEMQVVVTGAAGFIGSHLAERLARDGHHVVGIDNFAPFYDRSQKRRNAERLANLGITIHAADLVTDPLAPILSDVDALFHLAAQPGLSPSTTPEAFTRNNVRATERVVAHLDDHPTLRAFVYASSSSVYGADATVAEDGPLAPTSIYGETKLEGERIIDAASDHASWDACTLRLFSVYGPRERPDKLIPKAARCAIKCEPFPLFRGSEHHRRSFTYVGDAVDGLVAALDRFDQCAGETINVGTPRSVSTMEVLRCITDVVGRRLCIDRLPPREGDQQRTEARIDRARRLLDFEPRTSLLEGIRAEVDWILQVLDPRTVTPCGLS</sequence>
<dbReference type="PANTHER" id="PTHR43000">
    <property type="entry name" value="DTDP-D-GLUCOSE 4,6-DEHYDRATASE-RELATED"/>
    <property type="match status" value="1"/>
</dbReference>
<comment type="caution">
    <text evidence="3">The sequence shown here is derived from an EMBL/GenBank/DDBJ whole genome shotgun (WGS) entry which is preliminary data.</text>
</comment>
<protein>
    <submittedName>
        <fullName evidence="3">3-beta hydroxysteroid dehydrogenase</fullName>
    </submittedName>
</protein>
<evidence type="ECO:0000259" key="2">
    <source>
        <dbReference type="Pfam" id="PF01370"/>
    </source>
</evidence>
<dbReference type="PRINTS" id="PR01713">
    <property type="entry name" value="NUCEPIMERASE"/>
</dbReference>
<dbReference type="AlphaFoldDB" id="A0A2A8D069"/>
<comment type="similarity">
    <text evidence="1">Belongs to the NAD(P)-dependent epimerase/dehydratase family.</text>
</comment>
<evidence type="ECO:0000256" key="1">
    <source>
        <dbReference type="ARBA" id="ARBA00007637"/>
    </source>
</evidence>
<proteinExistence type="inferred from homology"/>
<gene>
    <name evidence="3" type="ORF">CRI94_04395</name>
</gene>
<dbReference type="Gene3D" id="3.40.50.720">
    <property type="entry name" value="NAD(P)-binding Rossmann-like Domain"/>
    <property type="match status" value="1"/>
</dbReference>
<dbReference type="RefSeq" id="WP_098074463.1">
    <property type="nucleotide sequence ID" value="NZ_PDEQ01000002.1"/>
</dbReference>
<dbReference type="EMBL" id="PDEQ01000002">
    <property type="protein sequence ID" value="PEN14284.1"/>
    <property type="molecule type" value="Genomic_DNA"/>
</dbReference>